<dbReference type="InterPro" id="IPR002067">
    <property type="entry name" value="MCP"/>
</dbReference>
<evidence type="ECO:0000256" key="11">
    <source>
        <dbReference type="ARBA" id="ARBA00058619"/>
    </source>
</evidence>
<protein>
    <recommendedName>
        <fullName evidence="12">Solute carrier family 25 member 32</fullName>
    </recommendedName>
    <alternativeName>
        <fullName evidence="13">Mitochondrial FAD transporter</fullName>
    </alternativeName>
</protein>
<dbReference type="PROSITE" id="PS50920">
    <property type="entry name" value="SOLCAR"/>
    <property type="match status" value="3"/>
</dbReference>
<comment type="function">
    <text evidence="11">Facilitates flavin adenine dinucleotide (FAD) translocation across the mitochondrial inner membrane into the mitochondrial matrix where it acts as a redox cofactor to assist flavoenzyme activities in fundamental metabolic processes including fatty acid beta-oxidation, amino acid and choline metabolism as well as mitochondrial electron transportation. In particular, provides FAD to DLD dehydrogenase of the glycine cleavage system, part of mitochondrial one-carbon metabolic pathway involved in neural tube closure in early embryogenesis.</text>
</comment>
<keyword evidence="6" id="KW-0999">Mitochondrion inner membrane</keyword>
<gene>
    <name evidence="15" type="ORF">PACLA_8A031643</name>
</gene>
<evidence type="ECO:0000256" key="3">
    <source>
        <dbReference type="ARBA" id="ARBA00022448"/>
    </source>
</evidence>
<dbReference type="OrthoDB" id="428293at2759"/>
<dbReference type="GO" id="GO:0015711">
    <property type="term" value="P:organic anion transport"/>
    <property type="evidence" value="ECO:0007669"/>
    <property type="project" value="UniProtKB-ARBA"/>
</dbReference>
<evidence type="ECO:0000256" key="13">
    <source>
        <dbReference type="ARBA" id="ARBA00079992"/>
    </source>
</evidence>
<sequence length="318" mass="35619">MTEHQRSASDARRSLRDLFQHVKYEHLVAGVSGGVSATLALHPLDVIKVRLQAHDGANADPHKSYNGLRHAFKSIVSESGWKGLYQGAVPNIWGAGLAWGLYFFGFNILKDYIKGDKRTTLSAKEYLTVGMLTGIGTLTVTNPIWVSKTRLIVQTESSNLAVKSTQYNGMLDTLYKTWKQEGLKGLYKGYLPGLFGVSHGALQFMAYEELKKLRSSYFGTPIDKKLSSVEYIIMAALSKIFASGTTYPYQVVRTRLQDQYNIGRYNGAIDVVKKTWRFEGPLGFYKGLFPNLLRVTPACCITFVVYENVLSFLQNKNK</sequence>
<dbReference type="Proteomes" id="UP001152795">
    <property type="component" value="Unassembled WGS sequence"/>
</dbReference>
<evidence type="ECO:0000256" key="5">
    <source>
        <dbReference type="ARBA" id="ARBA00022737"/>
    </source>
</evidence>
<dbReference type="InterPro" id="IPR044712">
    <property type="entry name" value="SLC25A32-like"/>
</dbReference>
<dbReference type="AlphaFoldDB" id="A0A6S7GNM4"/>
<keyword evidence="9" id="KW-0472">Membrane</keyword>
<keyword evidence="8" id="KW-0496">Mitochondrion</keyword>
<proteinExistence type="inferred from homology"/>
<keyword evidence="16" id="KW-1185">Reference proteome</keyword>
<keyword evidence="7" id="KW-1133">Transmembrane helix</keyword>
<evidence type="ECO:0000313" key="16">
    <source>
        <dbReference type="Proteomes" id="UP001152795"/>
    </source>
</evidence>
<comment type="caution">
    <text evidence="15">The sequence shown here is derived from an EMBL/GenBank/DDBJ whole genome shotgun (WGS) entry which is preliminary data.</text>
</comment>
<dbReference type="EMBL" id="CACRXK020002608">
    <property type="protein sequence ID" value="CAB3995144.1"/>
    <property type="molecule type" value="Genomic_DNA"/>
</dbReference>
<evidence type="ECO:0000313" key="15">
    <source>
        <dbReference type="EMBL" id="CAB3995144.1"/>
    </source>
</evidence>
<evidence type="ECO:0000256" key="8">
    <source>
        <dbReference type="ARBA" id="ARBA00023128"/>
    </source>
</evidence>
<keyword evidence="5" id="KW-0677">Repeat</keyword>
<reference evidence="15" key="1">
    <citation type="submission" date="2020-04" db="EMBL/GenBank/DDBJ databases">
        <authorList>
            <person name="Alioto T."/>
            <person name="Alioto T."/>
            <person name="Gomez Garrido J."/>
        </authorList>
    </citation>
    <scope>NUCLEOTIDE SEQUENCE</scope>
    <source>
        <strain evidence="15">A484AB</strain>
    </source>
</reference>
<evidence type="ECO:0000256" key="9">
    <source>
        <dbReference type="ARBA" id="ARBA00023136"/>
    </source>
</evidence>
<comment type="similarity">
    <text evidence="2 14">Belongs to the mitochondrial carrier (TC 2.A.29) family.</text>
</comment>
<dbReference type="InterPro" id="IPR018108">
    <property type="entry name" value="MCP_transmembrane"/>
</dbReference>
<dbReference type="PRINTS" id="PR00926">
    <property type="entry name" value="MITOCARRIER"/>
</dbReference>
<organism evidence="15 16">
    <name type="scientific">Paramuricea clavata</name>
    <name type="common">Red gorgonian</name>
    <name type="synonym">Violescent sea-whip</name>
    <dbReference type="NCBI Taxonomy" id="317549"/>
    <lineage>
        <taxon>Eukaryota</taxon>
        <taxon>Metazoa</taxon>
        <taxon>Cnidaria</taxon>
        <taxon>Anthozoa</taxon>
        <taxon>Octocorallia</taxon>
        <taxon>Malacalcyonacea</taxon>
        <taxon>Plexauridae</taxon>
        <taxon>Paramuricea</taxon>
    </lineage>
</organism>
<evidence type="ECO:0000256" key="1">
    <source>
        <dbReference type="ARBA" id="ARBA00004448"/>
    </source>
</evidence>
<evidence type="ECO:0000256" key="7">
    <source>
        <dbReference type="ARBA" id="ARBA00022989"/>
    </source>
</evidence>
<dbReference type="GO" id="GO:0005743">
    <property type="term" value="C:mitochondrial inner membrane"/>
    <property type="evidence" value="ECO:0007669"/>
    <property type="project" value="UniProtKB-SubCell"/>
</dbReference>
<dbReference type="Gene3D" id="1.50.40.10">
    <property type="entry name" value="Mitochondrial carrier domain"/>
    <property type="match status" value="1"/>
</dbReference>
<keyword evidence="4 14" id="KW-0812">Transmembrane</keyword>
<dbReference type="FunFam" id="1.50.40.10:FF:000025">
    <property type="entry name" value="mitochondrial folate transporter/carrier"/>
    <property type="match status" value="1"/>
</dbReference>
<dbReference type="Pfam" id="PF00153">
    <property type="entry name" value="Mito_carr"/>
    <property type="match status" value="3"/>
</dbReference>
<comment type="catalytic activity">
    <reaction evidence="10">
        <text>FAD(in) = FAD(out)</text>
        <dbReference type="Rhea" id="RHEA:76535"/>
        <dbReference type="ChEBI" id="CHEBI:57692"/>
    </reaction>
</comment>
<comment type="subcellular location">
    <subcellularLocation>
        <location evidence="1">Mitochondrion inner membrane</location>
        <topology evidence="1">Multi-pass membrane protein</topology>
    </subcellularLocation>
</comment>
<evidence type="ECO:0000256" key="6">
    <source>
        <dbReference type="ARBA" id="ARBA00022792"/>
    </source>
</evidence>
<dbReference type="InterPro" id="IPR023395">
    <property type="entry name" value="MCP_dom_sf"/>
</dbReference>
<evidence type="ECO:0000256" key="12">
    <source>
        <dbReference type="ARBA" id="ARBA00070508"/>
    </source>
</evidence>
<evidence type="ECO:0000256" key="2">
    <source>
        <dbReference type="ARBA" id="ARBA00006375"/>
    </source>
</evidence>
<evidence type="ECO:0000256" key="10">
    <source>
        <dbReference type="ARBA" id="ARBA00050907"/>
    </source>
</evidence>
<accession>A0A6S7GNM4</accession>
<dbReference type="SUPFAM" id="SSF103506">
    <property type="entry name" value="Mitochondrial carrier"/>
    <property type="match status" value="1"/>
</dbReference>
<dbReference type="GO" id="GO:0015215">
    <property type="term" value="F:nucleotide transmembrane transporter activity"/>
    <property type="evidence" value="ECO:0007669"/>
    <property type="project" value="UniProtKB-ARBA"/>
</dbReference>
<evidence type="ECO:0000256" key="14">
    <source>
        <dbReference type="RuleBase" id="RU000488"/>
    </source>
</evidence>
<dbReference type="PANTHER" id="PTHR45683">
    <property type="entry name" value="MITOCHONDRIAL NICOTINAMIDE ADENINE DINUCLEOTIDE TRANSPORTER 1-RELATED-RELATED"/>
    <property type="match status" value="1"/>
</dbReference>
<keyword evidence="3 14" id="KW-0813">Transport</keyword>
<evidence type="ECO:0000256" key="4">
    <source>
        <dbReference type="ARBA" id="ARBA00022692"/>
    </source>
</evidence>
<name>A0A6S7GNM4_PARCT</name>